<comment type="caution">
    <text evidence="1">The sequence shown here is derived from an EMBL/GenBank/DDBJ whole genome shotgun (WGS) entry which is preliminary data.</text>
</comment>
<dbReference type="AlphaFoldDB" id="A0A314KQ39"/>
<keyword evidence="2" id="KW-1185">Reference proteome</keyword>
<gene>
    <name evidence="1" type="ORF">A4A49_53177</name>
</gene>
<protein>
    <submittedName>
        <fullName evidence="1">Uncharacterized protein</fullName>
    </submittedName>
</protein>
<dbReference type="Proteomes" id="UP000187609">
    <property type="component" value="Unassembled WGS sequence"/>
</dbReference>
<organism evidence="1 2">
    <name type="scientific">Nicotiana attenuata</name>
    <name type="common">Coyote tobacco</name>
    <dbReference type="NCBI Taxonomy" id="49451"/>
    <lineage>
        <taxon>Eukaryota</taxon>
        <taxon>Viridiplantae</taxon>
        <taxon>Streptophyta</taxon>
        <taxon>Embryophyta</taxon>
        <taxon>Tracheophyta</taxon>
        <taxon>Spermatophyta</taxon>
        <taxon>Magnoliopsida</taxon>
        <taxon>eudicotyledons</taxon>
        <taxon>Gunneridae</taxon>
        <taxon>Pentapetalae</taxon>
        <taxon>asterids</taxon>
        <taxon>lamiids</taxon>
        <taxon>Solanales</taxon>
        <taxon>Solanaceae</taxon>
        <taxon>Nicotianoideae</taxon>
        <taxon>Nicotianeae</taxon>
        <taxon>Nicotiana</taxon>
    </lineage>
</organism>
<name>A0A314KQ39_NICAT</name>
<evidence type="ECO:0000313" key="1">
    <source>
        <dbReference type="EMBL" id="OIT31277.1"/>
    </source>
</evidence>
<sequence>MEATAIKIPRFNGDDPATWVFQLKDWDHFVEKLFIHYRARSRDAPDRRLAFFRKLTTVEAYLAWATAIPSWSNMDNLPLPQYWNVHSENTNLSITHKVFMEKPNRENKIVPQYLVEPYECNNNNGVCEVSIEFSYWSKDVIPEPNTTETHLSIDSMYHVAPTDAENDSASAVEKRQG</sequence>
<dbReference type="EMBL" id="MJEQ01001311">
    <property type="protein sequence ID" value="OIT31277.1"/>
    <property type="molecule type" value="Genomic_DNA"/>
</dbReference>
<accession>A0A314KQ39</accession>
<reference evidence="1" key="1">
    <citation type="submission" date="2016-11" db="EMBL/GenBank/DDBJ databases">
        <title>The genome of Nicotiana attenuata.</title>
        <authorList>
            <person name="Xu S."/>
            <person name="Brockmoeller T."/>
            <person name="Gaquerel E."/>
            <person name="Navarro A."/>
            <person name="Kuhl H."/>
            <person name="Gase K."/>
            <person name="Ling Z."/>
            <person name="Zhou W."/>
            <person name="Kreitzer C."/>
            <person name="Stanke M."/>
            <person name="Tang H."/>
            <person name="Lyons E."/>
            <person name="Pandey P."/>
            <person name="Pandey S.P."/>
            <person name="Timmermann B."/>
            <person name="Baldwin I.T."/>
        </authorList>
    </citation>
    <scope>NUCLEOTIDE SEQUENCE [LARGE SCALE GENOMIC DNA]</scope>
    <source>
        <strain evidence="1">UT</strain>
    </source>
</reference>
<proteinExistence type="predicted"/>
<evidence type="ECO:0000313" key="2">
    <source>
        <dbReference type="Proteomes" id="UP000187609"/>
    </source>
</evidence>
<dbReference type="Gramene" id="OIT31277">
    <property type="protein sequence ID" value="OIT31277"/>
    <property type="gene ID" value="A4A49_53177"/>
</dbReference>